<dbReference type="AlphaFoldDB" id="A0A834TB05"/>
<reference evidence="1" key="1">
    <citation type="submission" date="2020-09" db="EMBL/GenBank/DDBJ databases">
        <title>Genome-Enabled Discovery of Anthraquinone Biosynthesis in Senna tora.</title>
        <authorList>
            <person name="Kang S.-H."/>
            <person name="Pandey R.P."/>
            <person name="Lee C.-M."/>
            <person name="Sim J.-S."/>
            <person name="Jeong J.-T."/>
            <person name="Choi B.-S."/>
            <person name="Jung M."/>
            <person name="Ginzburg D."/>
            <person name="Zhao K."/>
            <person name="Won S.Y."/>
            <person name="Oh T.-J."/>
            <person name="Yu Y."/>
            <person name="Kim N.-H."/>
            <person name="Lee O.R."/>
            <person name="Lee T.-H."/>
            <person name="Bashyal P."/>
            <person name="Kim T.-S."/>
            <person name="Lee W.-H."/>
            <person name="Kawkins C."/>
            <person name="Kim C.-K."/>
            <person name="Kim J.S."/>
            <person name="Ahn B.O."/>
            <person name="Rhee S.Y."/>
            <person name="Sohng J.K."/>
        </authorList>
    </citation>
    <scope>NUCLEOTIDE SEQUENCE</scope>
    <source>
        <tissue evidence="1">Leaf</tissue>
    </source>
</reference>
<evidence type="ECO:0000313" key="2">
    <source>
        <dbReference type="Proteomes" id="UP000634136"/>
    </source>
</evidence>
<proteinExistence type="predicted"/>
<protein>
    <submittedName>
        <fullName evidence="1">Uncharacterized protein</fullName>
    </submittedName>
</protein>
<dbReference type="Proteomes" id="UP000634136">
    <property type="component" value="Unassembled WGS sequence"/>
</dbReference>
<keyword evidence="2" id="KW-1185">Reference proteome</keyword>
<comment type="caution">
    <text evidence="1">The sequence shown here is derived from an EMBL/GenBank/DDBJ whole genome shotgun (WGS) entry which is preliminary data.</text>
</comment>
<evidence type="ECO:0000313" key="1">
    <source>
        <dbReference type="EMBL" id="KAF7818216.1"/>
    </source>
</evidence>
<dbReference type="EMBL" id="JAAIUW010000008">
    <property type="protein sequence ID" value="KAF7818216.1"/>
    <property type="molecule type" value="Genomic_DNA"/>
</dbReference>
<organism evidence="1 2">
    <name type="scientific">Senna tora</name>
    <dbReference type="NCBI Taxonomy" id="362788"/>
    <lineage>
        <taxon>Eukaryota</taxon>
        <taxon>Viridiplantae</taxon>
        <taxon>Streptophyta</taxon>
        <taxon>Embryophyta</taxon>
        <taxon>Tracheophyta</taxon>
        <taxon>Spermatophyta</taxon>
        <taxon>Magnoliopsida</taxon>
        <taxon>eudicotyledons</taxon>
        <taxon>Gunneridae</taxon>
        <taxon>Pentapetalae</taxon>
        <taxon>rosids</taxon>
        <taxon>fabids</taxon>
        <taxon>Fabales</taxon>
        <taxon>Fabaceae</taxon>
        <taxon>Caesalpinioideae</taxon>
        <taxon>Cassia clade</taxon>
        <taxon>Senna</taxon>
    </lineage>
</organism>
<name>A0A834TB05_9FABA</name>
<accession>A0A834TB05</accession>
<sequence>MIEISEPKQPRKAIAASSWGFEDRPIIDNVLNGAQASKNAEARLRKSRW</sequence>
<gene>
    <name evidence="1" type="ORF">G2W53_023671</name>
</gene>